<evidence type="ECO:0000313" key="1">
    <source>
        <dbReference type="EMBL" id="PVD18376.1"/>
    </source>
</evidence>
<dbReference type="Proteomes" id="UP000245119">
    <property type="component" value="Linkage Group LG14"/>
</dbReference>
<dbReference type="AlphaFoldDB" id="A0A2T7NB26"/>
<protein>
    <submittedName>
        <fullName evidence="1">Uncharacterized protein</fullName>
    </submittedName>
</protein>
<evidence type="ECO:0000313" key="2">
    <source>
        <dbReference type="Proteomes" id="UP000245119"/>
    </source>
</evidence>
<proteinExistence type="predicted"/>
<accession>A0A2T7NB26</accession>
<sequence length="143" mass="15440">MASSWALEERNCNVYHDVTARPGQLTPHHHVGALPFRSNERRSPQGRQGADVCFAAEDGASAVTGLHLLCSSISLRLTCGYLIAMLRVLHDNPLDELTVTSRIFSESANNISLSPYVSLVTNSGLCLVALHTAESGLDHDDVT</sequence>
<comment type="caution">
    <text evidence="1">The sequence shown here is derived from an EMBL/GenBank/DDBJ whole genome shotgun (WGS) entry which is preliminary data.</text>
</comment>
<gene>
    <name evidence="1" type="ORF">C0Q70_20925</name>
</gene>
<dbReference type="EMBL" id="PZQS01000014">
    <property type="protein sequence ID" value="PVD18376.1"/>
    <property type="molecule type" value="Genomic_DNA"/>
</dbReference>
<keyword evidence="2" id="KW-1185">Reference proteome</keyword>
<organism evidence="1 2">
    <name type="scientific">Pomacea canaliculata</name>
    <name type="common">Golden apple snail</name>
    <dbReference type="NCBI Taxonomy" id="400727"/>
    <lineage>
        <taxon>Eukaryota</taxon>
        <taxon>Metazoa</taxon>
        <taxon>Spiralia</taxon>
        <taxon>Lophotrochozoa</taxon>
        <taxon>Mollusca</taxon>
        <taxon>Gastropoda</taxon>
        <taxon>Caenogastropoda</taxon>
        <taxon>Architaenioglossa</taxon>
        <taxon>Ampullarioidea</taxon>
        <taxon>Ampullariidae</taxon>
        <taxon>Pomacea</taxon>
    </lineage>
</organism>
<reference evidence="1 2" key="1">
    <citation type="submission" date="2018-04" db="EMBL/GenBank/DDBJ databases">
        <title>The genome of golden apple snail Pomacea canaliculata provides insight into stress tolerance and invasive adaptation.</title>
        <authorList>
            <person name="Liu C."/>
            <person name="Liu B."/>
            <person name="Ren Y."/>
            <person name="Zhang Y."/>
            <person name="Wang H."/>
            <person name="Li S."/>
            <person name="Jiang F."/>
            <person name="Yin L."/>
            <person name="Zhang G."/>
            <person name="Qian W."/>
            <person name="Fan W."/>
        </authorList>
    </citation>
    <scope>NUCLEOTIDE SEQUENCE [LARGE SCALE GENOMIC DNA]</scope>
    <source>
        <strain evidence="1">SZHN2017</strain>
        <tissue evidence="1">Muscle</tissue>
    </source>
</reference>
<name>A0A2T7NB26_POMCA</name>